<dbReference type="OrthoDB" id="6756780at2759"/>
<comment type="caution">
    <text evidence="1">The sequence shown here is derived from an EMBL/GenBank/DDBJ whole genome shotgun (WGS) entry which is preliminary data.</text>
</comment>
<keyword evidence="2" id="KW-1185">Reference proteome</keyword>
<dbReference type="AlphaFoldDB" id="A0A482VBU7"/>
<reference evidence="1 2" key="1">
    <citation type="submission" date="2017-03" db="EMBL/GenBank/DDBJ databases">
        <title>Genome of the blue death feigning beetle - Asbolus verrucosus.</title>
        <authorList>
            <person name="Rider S.D."/>
        </authorList>
    </citation>
    <scope>NUCLEOTIDE SEQUENCE [LARGE SCALE GENOMIC DNA]</scope>
    <source>
        <strain evidence="1">Butters</strain>
        <tissue evidence="1">Head and leg muscle</tissue>
    </source>
</reference>
<dbReference type="Proteomes" id="UP000292052">
    <property type="component" value="Unassembled WGS sequence"/>
</dbReference>
<accession>A0A482VBU7</accession>
<organism evidence="1 2">
    <name type="scientific">Asbolus verrucosus</name>
    <name type="common">Desert ironclad beetle</name>
    <dbReference type="NCBI Taxonomy" id="1661398"/>
    <lineage>
        <taxon>Eukaryota</taxon>
        <taxon>Metazoa</taxon>
        <taxon>Ecdysozoa</taxon>
        <taxon>Arthropoda</taxon>
        <taxon>Hexapoda</taxon>
        <taxon>Insecta</taxon>
        <taxon>Pterygota</taxon>
        <taxon>Neoptera</taxon>
        <taxon>Endopterygota</taxon>
        <taxon>Coleoptera</taxon>
        <taxon>Polyphaga</taxon>
        <taxon>Cucujiformia</taxon>
        <taxon>Tenebrionidae</taxon>
        <taxon>Pimeliinae</taxon>
        <taxon>Asbolus</taxon>
    </lineage>
</organism>
<dbReference type="PANTHER" id="PTHR35317:SF29">
    <property type="entry name" value="CCHC-TYPE DOMAIN-CONTAINING PROTEIN"/>
    <property type="match status" value="1"/>
</dbReference>
<dbReference type="Pfam" id="PF14223">
    <property type="entry name" value="Retrotran_gag_2"/>
    <property type="match status" value="1"/>
</dbReference>
<gene>
    <name evidence="1" type="ORF">BDFB_015234</name>
</gene>
<dbReference type="EMBL" id="QDEB01116373">
    <property type="protein sequence ID" value="RZB40736.1"/>
    <property type="molecule type" value="Genomic_DNA"/>
</dbReference>
<evidence type="ECO:0000313" key="2">
    <source>
        <dbReference type="Proteomes" id="UP000292052"/>
    </source>
</evidence>
<feature type="non-terminal residue" evidence="1">
    <location>
        <position position="91"/>
    </location>
</feature>
<protein>
    <submittedName>
        <fullName evidence="1">UBN2 2 domain containing protein</fullName>
    </submittedName>
</protein>
<evidence type="ECO:0000313" key="1">
    <source>
        <dbReference type="EMBL" id="RZB40736.1"/>
    </source>
</evidence>
<name>A0A482VBU7_ASBVE</name>
<sequence>MSPTQLKHLRNCETSKEVWDKLKSVYASQGPIRKATLLEQLLSLKLSEGEDVRDHLSRFMDTVDKLHGMNIEINGDLLSVMLLHSLPDSFD</sequence>
<dbReference type="PANTHER" id="PTHR35317">
    <property type="entry name" value="OS04G0629600 PROTEIN"/>
    <property type="match status" value="1"/>
</dbReference>
<proteinExistence type="predicted"/>